<dbReference type="NCBIfam" id="TIGR03512">
    <property type="entry name" value="GldD_lipo"/>
    <property type="match status" value="1"/>
</dbReference>
<dbReference type="Pfam" id="PF25593">
    <property type="entry name" value="GldD_lipo"/>
    <property type="match status" value="1"/>
</dbReference>
<protein>
    <submittedName>
        <fullName evidence="1">Gliding motility lipoprotein GldD</fullName>
    </submittedName>
</protein>
<dbReference type="PROSITE" id="PS51257">
    <property type="entry name" value="PROKAR_LIPOPROTEIN"/>
    <property type="match status" value="1"/>
</dbReference>
<dbReference type="AlphaFoldDB" id="A0A7H9AQU7"/>
<keyword evidence="2" id="KW-1185">Reference proteome</keyword>
<proteinExistence type="predicted"/>
<organism evidence="1 2">
    <name type="scientific">Costertonia aggregata</name>
    <dbReference type="NCBI Taxonomy" id="343403"/>
    <lineage>
        <taxon>Bacteria</taxon>
        <taxon>Pseudomonadati</taxon>
        <taxon>Bacteroidota</taxon>
        <taxon>Flavobacteriia</taxon>
        <taxon>Flavobacteriales</taxon>
        <taxon>Flavobacteriaceae</taxon>
        <taxon>Costertonia</taxon>
    </lineage>
</organism>
<sequence length="184" mass="21289">MKVKYFVLFLLIFLGCKNGEEVLPKPKAELRLEYPKANYIDTNLGFFSFERNQEANFRIESKKGITIGYPNMNGSIYITYKNVDGNLDKLLSDAQKLSYEHVAKADNIAEQPFVNEKDKVYGMYYEVFGDAASQAQFYVTDSTEHFVTGSLYFFAKPNYDSIQPAAAYLQEDIKHIMETFRWNE</sequence>
<dbReference type="KEGG" id="cagg:HYG79_09735"/>
<gene>
    <name evidence="1" type="primary">gldD</name>
    <name evidence="1" type="ORF">HYG79_09735</name>
</gene>
<evidence type="ECO:0000313" key="1">
    <source>
        <dbReference type="EMBL" id="QLG45615.1"/>
    </source>
</evidence>
<dbReference type="EMBL" id="CP058595">
    <property type="protein sequence ID" value="QLG45615.1"/>
    <property type="molecule type" value="Genomic_DNA"/>
</dbReference>
<accession>A0A7H9AQU7</accession>
<dbReference type="InterPro" id="IPR019850">
    <property type="entry name" value="GldD-like"/>
</dbReference>
<dbReference type="Proteomes" id="UP000509302">
    <property type="component" value="Chromosome"/>
</dbReference>
<reference evidence="1 2" key="1">
    <citation type="journal article" date="2006" name="Int. J. Syst. Evol. Microbiol.">
        <title>Costertonia aggregata gen. nov., sp. nov., a mesophilic marine bacterium of the family Flavobacteriaceae, isolated from a mature biofilm.</title>
        <authorList>
            <person name="Kwon K.K."/>
            <person name="Lee Y.K."/>
            <person name="Lee H.K."/>
        </authorList>
    </citation>
    <scope>NUCLEOTIDE SEQUENCE [LARGE SCALE GENOMIC DNA]</scope>
    <source>
        <strain evidence="1 2">KCCM 42265</strain>
    </source>
</reference>
<evidence type="ECO:0000313" key="2">
    <source>
        <dbReference type="Proteomes" id="UP000509302"/>
    </source>
</evidence>
<dbReference type="RefSeq" id="WP_179241903.1">
    <property type="nucleotide sequence ID" value="NZ_CP058595.1"/>
</dbReference>
<name>A0A7H9AQU7_9FLAO</name>
<keyword evidence="1" id="KW-0449">Lipoprotein</keyword>